<reference evidence="1" key="1">
    <citation type="submission" date="2014-09" db="EMBL/GenBank/DDBJ databases">
        <authorList>
            <person name="Magalhaes I.L.F."/>
            <person name="Oliveira U."/>
            <person name="Santos F.R."/>
            <person name="Vidigal T.H.D.A."/>
            <person name="Brescovit A.D."/>
            <person name="Santos A.J."/>
        </authorList>
    </citation>
    <scope>NUCLEOTIDE SEQUENCE</scope>
    <source>
        <tissue evidence="1">Shoot tissue taken approximately 20 cm above the soil surface</tissue>
    </source>
</reference>
<dbReference type="EMBL" id="GBRH01215037">
    <property type="protein sequence ID" value="JAD82858.1"/>
    <property type="molecule type" value="Transcribed_RNA"/>
</dbReference>
<accession>A0A0A9D839</accession>
<organism evidence="1">
    <name type="scientific">Arundo donax</name>
    <name type="common">Giant reed</name>
    <name type="synonym">Donax arundinaceus</name>
    <dbReference type="NCBI Taxonomy" id="35708"/>
    <lineage>
        <taxon>Eukaryota</taxon>
        <taxon>Viridiplantae</taxon>
        <taxon>Streptophyta</taxon>
        <taxon>Embryophyta</taxon>
        <taxon>Tracheophyta</taxon>
        <taxon>Spermatophyta</taxon>
        <taxon>Magnoliopsida</taxon>
        <taxon>Liliopsida</taxon>
        <taxon>Poales</taxon>
        <taxon>Poaceae</taxon>
        <taxon>PACMAD clade</taxon>
        <taxon>Arundinoideae</taxon>
        <taxon>Arundineae</taxon>
        <taxon>Arundo</taxon>
    </lineage>
</organism>
<sequence length="59" mass="6735">MIRQAVCDADFGALILFSNGVFECSTKLHYSINHSDVELIDQQPQFDEIVILLEHYCFG</sequence>
<protein>
    <submittedName>
        <fullName evidence="1">Uncharacterized protein</fullName>
    </submittedName>
</protein>
<proteinExistence type="predicted"/>
<name>A0A0A9D839_ARUDO</name>
<evidence type="ECO:0000313" key="1">
    <source>
        <dbReference type="EMBL" id="JAD82858.1"/>
    </source>
</evidence>
<dbReference type="AlphaFoldDB" id="A0A0A9D839"/>
<reference evidence="1" key="2">
    <citation type="journal article" date="2015" name="Data Brief">
        <title>Shoot transcriptome of the giant reed, Arundo donax.</title>
        <authorList>
            <person name="Barrero R.A."/>
            <person name="Guerrero F.D."/>
            <person name="Moolhuijzen P."/>
            <person name="Goolsby J.A."/>
            <person name="Tidwell J."/>
            <person name="Bellgard S.E."/>
            <person name="Bellgard M.I."/>
        </authorList>
    </citation>
    <scope>NUCLEOTIDE SEQUENCE</scope>
    <source>
        <tissue evidence="1">Shoot tissue taken approximately 20 cm above the soil surface</tissue>
    </source>
</reference>